<dbReference type="OrthoDB" id="10250117at2759"/>
<name>A0A2A9MPA1_BESBE</name>
<dbReference type="Pfam" id="PF00266">
    <property type="entry name" value="Aminotran_5"/>
    <property type="match status" value="1"/>
</dbReference>
<evidence type="ECO:0000313" key="5">
    <source>
        <dbReference type="EMBL" id="PFH37630.1"/>
    </source>
</evidence>
<reference evidence="5 6" key="1">
    <citation type="submission" date="2017-09" db="EMBL/GenBank/DDBJ databases">
        <title>Genome sequencing of Besnoitia besnoiti strain Bb-Ger1.</title>
        <authorList>
            <person name="Schares G."/>
            <person name="Venepally P."/>
            <person name="Lorenzi H.A."/>
        </authorList>
    </citation>
    <scope>NUCLEOTIDE SEQUENCE [LARGE SCALE GENOMIC DNA]</scope>
    <source>
        <strain evidence="5 6">Bb-Ger1</strain>
    </source>
</reference>
<keyword evidence="5" id="KW-0032">Aminotransferase</keyword>
<dbReference type="SUPFAM" id="SSF53383">
    <property type="entry name" value="PLP-dependent transferases"/>
    <property type="match status" value="1"/>
</dbReference>
<feature type="region of interest" description="Disordered" evidence="3">
    <location>
        <begin position="1"/>
        <end position="51"/>
    </location>
</feature>
<dbReference type="InterPro" id="IPR015424">
    <property type="entry name" value="PyrdxlP-dep_Trfase"/>
</dbReference>
<comment type="similarity">
    <text evidence="2">Belongs to the class-V pyridoxal-phosphate-dependent aminotransferase family. NifS/IscS subfamily.</text>
</comment>
<sequence length="764" mass="81219">MSLAGHAAFLGAEAPRSPAAPASRSARAAAPPAGGPAARASVSPSSAVSSLSAFLTGAPSRLAAALEESRVESAADNREVEGVERALAAVSGAPSRGRGALTPPSKPRSPLRVKFDENQKKDAHAQSAKEDASEELRGDAEDLGDGEASPYQRRDGESYAAFAERLREREGAPLYLDNNSSTVVDPRVLEEMAPFFASLFGNPGSGHERGEVNRAALQEARERVANCLAVPPSSIVFTSGATESLNWAIKCGAESQRRRGVGRHIVTTFVEHPAVLEICRFLQEEHGFGVSFCPVDRFGFLSLEVLPGLLSSETALVSIPHANAEIGVVQPIEKVAKIVRDRAPLALLHVDCSQALGKIPVNVPQLGADLVTIAGHKIYAPKGVGALYVGPRAHLQPLLHGGGQEGGLRGGTENVPYCVALGKACQLIAEGWDEPQLSSPPFSAAVAGCGGDAAEEVEGTRGRDGEREKDAAALRALDGSDGVQTPPLEERTTTPRGKKRRRLPSWLPSSLGAAFFASRDNDGRPPHRLAADGAVSRLQRVCSFIGFERLWPVLPFASSADARGRDNAHGRAWVRGQGGAASAHPAHMEKTLLKFFFHFFAEFAVLTQWTHDQIAEVVRVNGPLGRLRPGEASEENSPPKLTEAFRALPNTLSLSIRGADGKEIVRRLRNRLCISAGCTCHGSGKLTSATLQAIDLDREWALGTVRVSTGRFTSMADATVAGRLLARFLVAQNFVLRPPSPRSLAAADAAGRREAYAEKRKRED</sequence>
<dbReference type="Gene3D" id="3.90.1150.10">
    <property type="entry name" value="Aspartate Aminotransferase, domain 1"/>
    <property type="match status" value="2"/>
</dbReference>
<evidence type="ECO:0000259" key="4">
    <source>
        <dbReference type="Pfam" id="PF00266"/>
    </source>
</evidence>
<dbReference type="InterPro" id="IPR000192">
    <property type="entry name" value="Aminotrans_V_dom"/>
</dbReference>
<organism evidence="5 6">
    <name type="scientific">Besnoitia besnoiti</name>
    <name type="common">Apicomplexan protozoan</name>
    <dbReference type="NCBI Taxonomy" id="94643"/>
    <lineage>
        <taxon>Eukaryota</taxon>
        <taxon>Sar</taxon>
        <taxon>Alveolata</taxon>
        <taxon>Apicomplexa</taxon>
        <taxon>Conoidasida</taxon>
        <taxon>Coccidia</taxon>
        <taxon>Eucoccidiorida</taxon>
        <taxon>Eimeriorina</taxon>
        <taxon>Sarcocystidae</taxon>
        <taxon>Besnoitia</taxon>
    </lineage>
</organism>
<dbReference type="RefSeq" id="XP_029221639.1">
    <property type="nucleotide sequence ID" value="XM_029362674.1"/>
</dbReference>
<dbReference type="GeneID" id="40309069"/>
<dbReference type="InterPro" id="IPR015422">
    <property type="entry name" value="PyrdxlP-dep_Trfase_small"/>
</dbReference>
<dbReference type="VEuPathDB" id="ToxoDB:BESB_040880"/>
<dbReference type="Gene3D" id="3.40.640.10">
    <property type="entry name" value="Type I PLP-dependent aspartate aminotransferase-like (Major domain)"/>
    <property type="match status" value="1"/>
</dbReference>
<dbReference type="Proteomes" id="UP000224006">
    <property type="component" value="Chromosome II"/>
</dbReference>
<dbReference type="AlphaFoldDB" id="A0A2A9MPA1"/>
<accession>A0A2A9MPA1</accession>
<comment type="caution">
    <text evidence="5">The sequence shown here is derived from an EMBL/GenBank/DDBJ whole genome shotgun (WGS) entry which is preliminary data.</text>
</comment>
<evidence type="ECO:0000256" key="3">
    <source>
        <dbReference type="SAM" id="MobiDB-lite"/>
    </source>
</evidence>
<feature type="domain" description="Aminotransferase class V" evidence="4">
    <location>
        <begin position="175"/>
        <end position="430"/>
    </location>
</feature>
<evidence type="ECO:0000313" key="6">
    <source>
        <dbReference type="Proteomes" id="UP000224006"/>
    </source>
</evidence>
<evidence type="ECO:0000256" key="2">
    <source>
        <dbReference type="ARBA" id="ARBA00006490"/>
    </source>
</evidence>
<keyword evidence="6" id="KW-1185">Reference proteome</keyword>
<feature type="compositionally biased region" description="Basic and acidic residues" evidence="3">
    <location>
        <begin position="458"/>
        <end position="472"/>
    </location>
</feature>
<feature type="compositionally biased region" description="Low complexity" evidence="3">
    <location>
        <begin position="14"/>
        <end position="51"/>
    </location>
</feature>
<feature type="compositionally biased region" description="Basic and acidic residues" evidence="3">
    <location>
        <begin position="113"/>
        <end position="140"/>
    </location>
</feature>
<feature type="region of interest" description="Disordered" evidence="3">
    <location>
        <begin position="88"/>
        <end position="155"/>
    </location>
</feature>
<dbReference type="PANTHER" id="PTHR11601">
    <property type="entry name" value="CYSTEINE DESULFURYLASE FAMILY MEMBER"/>
    <property type="match status" value="1"/>
</dbReference>
<feature type="region of interest" description="Disordered" evidence="3">
    <location>
        <begin position="448"/>
        <end position="504"/>
    </location>
</feature>
<dbReference type="STRING" id="94643.A0A2A9MPA1"/>
<dbReference type="InterPro" id="IPR015421">
    <property type="entry name" value="PyrdxlP-dep_Trfase_major"/>
</dbReference>
<keyword evidence="5" id="KW-0808">Transferase</keyword>
<gene>
    <name evidence="5" type="ORF">BESB_040880</name>
</gene>
<dbReference type="EMBL" id="NWUJ01000002">
    <property type="protein sequence ID" value="PFH37630.1"/>
    <property type="molecule type" value="Genomic_DNA"/>
</dbReference>
<comment type="cofactor">
    <cofactor evidence="1">
        <name>pyridoxal 5'-phosphate</name>
        <dbReference type="ChEBI" id="CHEBI:597326"/>
    </cofactor>
</comment>
<dbReference type="KEGG" id="bbes:BESB_040880"/>
<evidence type="ECO:0000256" key="1">
    <source>
        <dbReference type="ARBA" id="ARBA00001933"/>
    </source>
</evidence>
<dbReference type="PANTHER" id="PTHR11601:SF34">
    <property type="entry name" value="CYSTEINE DESULFURASE"/>
    <property type="match status" value="1"/>
</dbReference>
<dbReference type="Gene3D" id="1.10.260.50">
    <property type="match status" value="1"/>
</dbReference>
<protein>
    <submittedName>
        <fullName evidence="5">Aminotransferase, class V superfamily protein</fullName>
    </submittedName>
</protein>
<dbReference type="GO" id="GO:0008483">
    <property type="term" value="F:transaminase activity"/>
    <property type="evidence" value="ECO:0007669"/>
    <property type="project" value="UniProtKB-KW"/>
</dbReference>
<proteinExistence type="inferred from homology"/>